<sequence>MDILLCRWQQTLQFFKLDQVVANNAFNDLVAAYSSPGRYYHTLKHILHILSTIDTLQAYIKEINAVQLAAWFHDIVYDTRSQDNEEKSADYAFNLLSNLGIPLDNIATVTRLILNTKHHQAAADDFDSQVLLDADLAILAADPIQYQEYANAIRQEYAWVTEADYITGRRQVLERFLQRDRIYFTPLMFEIAEQSARSNLKAEIKILNR</sequence>
<reference evidence="1" key="1">
    <citation type="submission" date="2021-05" db="EMBL/GenBank/DDBJ databases">
        <authorList>
            <person name="Pietrasiak N."/>
            <person name="Ward R."/>
            <person name="Stajich J.E."/>
            <person name="Kurbessoian T."/>
        </authorList>
    </citation>
    <scope>NUCLEOTIDE SEQUENCE</scope>
    <source>
        <strain evidence="1">JT2-VF2</strain>
    </source>
</reference>
<dbReference type="AlphaFoldDB" id="A0A951PX03"/>
<dbReference type="EMBL" id="JAHHHN010000004">
    <property type="protein sequence ID" value="MBW4561397.1"/>
    <property type="molecule type" value="Genomic_DNA"/>
</dbReference>
<name>A0A951PX03_9NOST</name>
<evidence type="ECO:0000313" key="1">
    <source>
        <dbReference type="EMBL" id="MBW4561397.1"/>
    </source>
</evidence>
<evidence type="ECO:0000313" key="2">
    <source>
        <dbReference type="Proteomes" id="UP000715781"/>
    </source>
</evidence>
<organism evidence="1 2">
    <name type="scientific">Mojavia pulchra JT2-VF2</name>
    <dbReference type="NCBI Taxonomy" id="287848"/>
    <lineage>
        <taxon>Bacteria</taxon>
        <taxon>Bacillati</taxon>
        <taxon>Cyanobacteriota</taxon>
        <taxon>Cyanophyceae</taxon>
        <taxon>Nostocales</taxon>
        <taxon>Nostocaceae</taxon>
    </lineage>
</organism>
<dbReference type="Gene3D" id="1.10.3210.10">
    <property type="entry name" value="Hypothetical protein af1432"/>
    <property type="match status" value="1"/>
</dbReference>
<reference evidence="1" key="2">
    <citation type="journal article" date="2022" name="Microbiol. Resour. Announc.">
        <title>Metagenome Sequencing to Explore Phylogenomics of Terrestrial Cyanobacteria.</title>
        <authorList>
            <person name="Ward R.D."/>
            <person name="Stajich J.E."/>
            <person name="Johansen J.R."/>
            <person name="Huntemann M."/>
            <person name="Clum A."/>
            <person name="Foster B."/>
            <person name="Foster B."/>
            <person name="Roux S."/>
            <person name="Palaniappan K."/>
            <person name="Varghese N."/>
            <person name="Mukherjee S."/>
            <person name="Reddy T.B.K."/>
            <person name="Daum C."/>
            <person name="Copeland A."/>
            <person name="Chen I.A."/>
            <person name="Ivanova N.N."/>
            <person name="Kyrpides N.C."/>
            <person name="Shapiro N."/>
            <person name="Eloe-Fadrosh E.A."/>
            <person name="Pietrasiak N."/>
        </authorList>
    </citation>
    <scope>NUCLEOTIDE SEQUENCE</scope>
    <source>
        <strain evidence="1">JT2-VF2</strain>
    </source>
</reference>
<proteinExistence type="predicted"/>
<evidence type="ECO:0008006" key="3">
    <source>
        <dbReference type="Google" id="ProtNLM"/>
    </source>
</evidence>
<dbReference type="SUPFAM" id="SSF109604">
    <property type="entry name" value="HD-domain/PDEase-like"/>
    <property type="match status" value="1"/>
</dbReference>
<dbReference type="PANTHER" id="PTHR21174">
    <property type="match status" value="1"/>
</dbReference>
<dbReference type="PIRSF" id="PIRSF035170">
    <property type="entry name" value="HD_phosphohydro"/>
    <property type="match status" value="1"/>
</dbReference>
<dbReference type="PANTHER" id="PTHR21174:SF0">
    <property type="entry name" value="HD PHOSPHOHYDROLASE FAMILY PROTEIN-RELATED"/>
    <property type="match status" value="1"/>
</dbReference>
<dbReference type="Proteomes" id="UP000715781">
    <property type="component" value="Unassembled WGS sequence"/>
</dbReference>
<protein>
    <recommendedName>
        <fullName evidence="3">Metal-dependent phosphohydrolase</fullName>
    </recommendedName>
</protein>
<gene>
    <name evidence="1" type="ORF">KME32_09595</name>
</gene>
<dbReference type="InterPro" id="IPR009218">
    <property type="entry name" value="HD_phosphohydro"/>
</dbReference>
<accession>A0A951PX03</accession>
<comment type="caution">
    <text evidence="1">The sequence shown here is derived from an EMBL/GenBank/DDBJ whole genome shotgun (WGS) entry which is preliminary data.</text>
</comment>